<gene>
    <name evidence="1" type="ORF">S03H2_48322</name>
</gene>
<comment type="caution">
    <text evidence="1">The sequence shown here is derived from an EMBL/GenBank/DDBJ whole genome shotgun (WGS) entry which is preliminary data.</text>
</comment>
<protein>
    <submittedName>
        <fullName evidence="1">Uncharacterized protein</fullName>
    </submittedName>
</protein>
<reference evidence="1" key="1">
    <citation type="journal article" date="2014" name="Front. Microbiol.">
        <title>High frequency of phylogenetically diverse reductive dehalogenase-homologous genes in deep subseafloor sedimentary metagenomes.</title>
        <authorList>
            <person name="Kawai M."/>
            <person name="Futagami T."/>
            <person name="Toyoda A."/>
            <person name="Takaki Y."/>
            <person name="Nishi S."/>
            <person name="Hori S."/>
            <person name="Arai W."/>
            <person name="Tsubouchi T."/>
            <person name="Morono Y."/>
            <person name="Uchiyama I."/>
            <person name="Ito T."/>
            <person name="Fujiyama A."/>
            <person name="Inagaki F."/>
            <person name="Takami H."/>
        </authorList>
    </citation>
    <scope>NUCLEOTIDE SEQUENCE</scope>
    <source>
        <strain evidence="1">Expedition CK06-06</strain>
    </source>
</reference>
<name>X1H2K7_9ZZZZ</name>
<sequence>MKLIKDIQRLTGTFELRRKLRQVNRHKRIYNFTTARSAGVLFSCRNEAEFEAVKEFKQFLESEAIDTSVLGFVDDQEIPDHYLLRKGFQFFCLKNLKWSKVPGAPFVTDFSLKPFDILFDLSLEDHFPLNYILKLNPASYKVGRLVTHTEYDLMIDIEKEISIIYLIEQIRHYLSIIHTKKP</sequence>
<dbReference type="EMBL" id="BARU01030460">
    <property type="protein sequence ID" value="GAH63652.1"/>
    <property type="molecule type" value="Genomic_DNA"/>
</dbReference>
<dbReference type="InterPro" id="IPR054207">
    <property type="entry name" value="DUF6913"/>
</dbReference>
<dbReference type="Pfam" id="PF21857">
    <property type="entry name" value="DUF6913"/>
    <property type="match status" value="1"/>
</dbReference>
<organism evidence="1">
    <name type="scientific">marine sediment metagenome</name>
    <dbReference type="NCBI Taxonomy" id="412755"/>
    <lineage>
        <taxon>unclassified sequences</taxon>
        <taxon>metagenomes</taxon>
        <taxon>ecological metagenomes</taxon>
    </lineage>
</organism>
<dbReference type="AlphaFoldDB" id="X1H2K7"/>
<proteinExistence type="predicted"/>
<accession>X1H2K7</accession>
<evidence type="ECO:0000313" key="1">
    <source>
        <dbReference type="EMBL" id="GAH63652.1"/>
    </source>
</evidence>